<dbReference type="InterPro" id="IPR008979">
    <property type="entry name" value="Galactose-bd-like_sf"/>
</dbReference>
<organism evidence="4 5">
    <name type="scientific">Phototrophicus methaneseepsis</name>
    <dbReference type="NCBI Taxonomy" id="2710758"/>
    <lineage>
        <taxon>Bacteria</taxon>
        <taxon>Bacillati</taxon>
        <taxon>Chloroflexota</taxon>
        <taxon>Candidatus Thermofontia</taxon>
        <taxon>Phototrophicales</taxon>
        <taxon>Phototrophicaceae</taxon>
        <taxon>Phototrophicus</taxon>
    </lineage>
</organism>
<dbReference type="Gene3D" id="2.60.40.1190">
    <property type="match status" value="1"/>
</dbReference>
<dbReference type="Pfam" id="PF00722">
    <property type="entry name" value="Glyco_hydro_16"/>
    <property type="match status" value="1"/>
</dbReference>
<dbReference type="SUPFAM" id="SSF49899">
    <property type="entry name" value="Concanavalin A-like lectins/glucanases"/>
    <property type="match status" value="1"/>
</dbReference>
<name>A0A7S8E6K7_9CHLR</name>
<dbReference type="SUPFAM" id="SSF49344">
    <property type="entry name" value="CBD9-like"/>
    <property type="match status" value="1"/>
</dbReference>
<proteinExistence type="inferred from homology"/>
<evidence type="ECO:0000313" key="4">
    <source>
        <dbReference type="EMBL" id="QPC81295.1"/>
    </source>
</evidence>
<sequence>MKQSQRWLTFVSLVVSVMFVGVAAAQGPQLAPEGEANETYNAPFPVHITLDGDFNDWNGVPRVQMGQGVGRPAVNFAAAADQENLYLWGEVIDDNIISGEHEENYWNEDSLEFYLNGTGDLDLTSYTDGIAQLTIPPLNIGAASEDMVFAGVNYESLNADVIVVETNRGWAVEVAIPLKSDTWEIVPEQDLQMGFQVHLNAASESNRDTKLIWSKFDTSDASYQNPSVFGRLTFYEVASEPEMTGEYFFRSELSEDGLVDDFENGIWMGNAGPDSRIGLVPGDSTTLAIQQVLPETALALPEQDTVKNILAVQYDAEDSSYTHAFTNGLNATTQDWSVYNALGMWLYGTGAPVDVIVNANGTYRYNLEATQSGWQYIIIPFTLFTNEADDDALDASAVEGYGVSLSSVTTSGTLYLDTVQLYIAEDTSVIHISDAHPLETFIVDESIGWESREWNLVWSDDFDGDSGEPINDEYWTCEIGGEGWGNNEWEYYTTSLDNVSQTGDGTLAITALRGQPENGDRCWYGQCAFTSARCTTQDKVEFTYGRVEARIKIPGTQAIWPAFWMLAANFQQVPWPNSGEIDIMENVGYEPEAVHGTIHGPGYSGASGIGNSYRMDDLSAFADDFHTYAIDWDPYVIRWYVDGELFSTISMNDVGGYEWVYDHDFFIIMNVAVGGSWPGTPDETTEMPQQMLIDYVRVYEAASE</sequence>
<dbReference type="GO" id="GO:0004553">
    <property type="term" value="F:hydrolase activity, hydrolyzing O-glycosyl compounds"/>
    <property type="evidence" value="ECO:0007669"/>
    <property type="project" value="InterPro"/>
</dbReference>
<dbReference type="CDD" id="cd08023">
    <property type="entry name" value="GH16_laminarinase_like"/>
    <property type="match status" value="1"/>
</dbReference>
<keyword evidence="2" id="KW-0732">Signal</keyword>
<dbReference type="GO" id="GO:0016052">
    <property type="term" value="P:carbohydrate catabolic process"/>
    <property type="evidence" value="ECO:0007669"/>
    <property type="project" value="InterPro"/>
</dbReference>
<dbReference type="EMBL" id="CP062983">
    <property type="protein sequence ID" value="QPC81295.1"/>
    <property type="molecule type" value="Genomic_DNA"/>
</dbReference>
<protein>
    <submittedName>
        <fullName evidence="4">Family 16 glycosylhydrolase</fullName>
    </submittedName>
</protein>
<dbReference type="RefSeq" id="WP_195169368.1">
    <property type="nucleotide sequence ID" value="NZ_CP062983.1"/>
</dbReference>
<gene>
    <name evidence="4" type="ORF">G4Y79_16495</name>
</gene>
<dbReference type="Gene3D" id="2.60.120.200">
    <property type="match status" value="1"/>
</dbReference>
<dbReference type="InterPro" id="IPR050546">
    <property type="entry name" value="Glycosyl_Hydrlase_16"/>
</dbReference>
<dbReference type="InterPro" id="IPR000757">
    <property type="entry name" value="Beta-glucanase-like"/>
</dbReference>
<dbReference type="AlphaFoldDB" id="A0A7S8E6K7"/>
<keyword evidence="4" id="KW-0378">Hydrolase</keyword>
<feature type="domain" description="GH16" evidence="3">
    <location>
        <begin position="445"/>
        <end position="704"/>
    </location>
</feature>
<feature type="chain" id="PRO_5032393167" evidence="2">
    <location>
        <begin position="24"/>
        <end position="704"/>
    </location>
</feature>
<evidence type="ECO:0000259" key="3">
    <source>
        <dbReference type="PROSITE" id="PS51762"/>
    </source>
</evidence>
<dbReference type="Proteomes" id="UP000594468">
    <property type="component" value="Chromosome"/>
</dbReference>
<dbReference type="GO" id="GO:0030246">
    <property type="term" value="F:carbohydrate binding"/>
    <property type="evidence" value="ECO:0007669"/>
    <property type="project" value="InterPro"/>
</dbReference>
<evidence type="ECO:0000256" key="2">
    <source>
        <dbReference type="SAM" id="SignalP"/>
    </source>
</evidence>
<dbReference type="PROSITE" id="PS51762">
    <property type="entry name" value="GH16_2"/>
    <property type="match status" value="1"/>
</dbReference>
<dbReference type="KEGG" id="pmet:G4Y79_16495"/>
<dbReference type="InterPro" id="IPR010502">
    <property type="entry name" value="Carb-bd_dom_fam9"/>
</dbReference>
<dbReference type="PANTHER" id="PTHR10963">
    <property type="entry name" value="GLYCOSYL HYDROLASE-RELATED"/>
    <property type="match status" value="1"/>
</dbReference>
<reference evidence="4 5" key="1">
    <citation type="submission" date="2020-02" db="EMBL/GenBank/DDBJ databases">
        <authorList>
            <person name="Zheng R.K."/>
            <person name="Sun C.M."/>
        </authorList>
    </citation>
    <scope>NUCLEOTIDE SEQUENCE [LARGE SCALE GENOMIC DNA]</scope>
    <source>
        <strain evidence="5">rifampicinis</strain>
    </source>
</reference>
<evidence type="ECO:0000256" key="1">
    <source>
        <dbReference type="ARBA" id="ARBA00006865"/>
    </source>
</evidence>
<dbReference type="Gene3D" id="2.60.120.430">
    <property type="entry name" value="Galactose-binding lectin"/>
    <property type="match status" value="1"/>
</dbReference>
<dbReference type="Pfam" id="PF06452">
    <property type="entry name" value="CBM9_1"/>
    <property type="match status" value="1"/>
</dbReference>
<dbReference type="SUPFAM" id="SSF49785">
    <property type="entry name" value="Galactose-binding domain-like"/>
    <property type="match status" value="1"/>
</dbReference>
<feature type="signal peptide" evidence="2">
    <location>
        <begin position="1"/>
        <end position="23"/>
    </location>
</feature>
<dbReference type="InterPro" id="IPR013320">
    <property type="entry name" value="ConA-like_dom_sf"/>
</dbReference>
<evidence type="ECO:0000313" key="5">
    <source>
        <dbReference type="Proteomes" id="UP000594468"/>
    </source>
</evidence>
<comment type="similarity">
    <text evidence="1">Belongs to the glycosyl hydrolase 16 family.</text>
</comment>
<accession>A0A7S8E6K7</accession>
<keyword evidence="5" id="KW-1185">Reference proteome</keyword>
<dbReference type="PANTHER" id="PTHR10963:SF55">
    <property type="entry name" value="GLYCOSIDE HYDROLASE FAMILY 16 PROTEIN"/>
    <property type="match status" value="1"/>
</dbReference>